<proteinExistence type="predicted"/>
<evidence type="ECO:0000313" key="1">
    <source>
        <dbReference type="EMBL" id="KAK1862017.1"/>
    </source>
</evidence>
<sequence>MSQSRSRRTVSRLQSVGLRLMGMDLPDWSFNCDNCCNDGCYRVVTADVIWLGFLRRLVTSYFQTTDEKCVPQADLLKTASLIAGESTRRFTRLCISHPEQSINVSADQRRAARMGLSLLCPAALPASVLATSLASDDIALRVKNLLAGIWQLPSCSVELAKGLLAATTKVINAAVTANRPEQDIAAERELQTSLRAWLTTPHEDNCVPGAAAGGVVGPGLGGVVPAAPAAKSGALLPVAAALPPSIAPGFLQFCIALVVDPVVAPFKPSHCGNLRRLVAELRSADAAARVAELSRAASADISADGGDVNDGDAALVGMIRELKTVMVFLTALRRTGPALVRFSRLVADALEDACSCIEAYHTAGSPVKGSVAAFEKRWRGTGKTAAEMWSFFLSQFPGASEDPLITGMFFSGRQQCRASAYAVTEVPETGTCAKNYQAARKSFTPGAFLICCACAHPRVLGFVILDKREGPPALLNTIMTRFALLPEYIIYDFGCGAVRSALTKLLWLLCDSTILSDEFHVVNHMCSVSLDPRSFLTLNKANTVAPEQRNRAIKLLSRVLRASGQTEYTRLLAYHTFIHNVRAHARSASPIPLPYLYDF</sequence>
<evidence type="ECO:0000313" key="2">
    <source>
        <dbReference type="Proteomes" id="UP000798662"/>
    </source>
</evidence>
<comment type="caution">
    <text evidence="1">The sequence shown here is derived from an EMBL/GenBank/DDBJ whole genome shotgun (WGS) entry which is preliminary data.</text>
</comment>
<dbReference type="Proteomes" id="UP000798662">
    <property type="component" value="Chromosome 1"/>
</dbReference>
<dbReference type="EMBL" id="CM020618">
    <property type="protein sequence ID" value="KAK1862017.1"/>
    <property type="molecule type" value="Genomic_DNA"/>
</dbReference>
<organism evidence="1 2">
    <name type="scientific">Pyropia yezoensis</name>
    <name type="common">Susabi-nori</name>
    <name type="synonym">Porphyra yezoensis</name>
    <dbReference type="NCBI Taxonomy" id="2788"/>
    <lineage>
        <taxon>Eukaryota</taxon>
        <taxon>Rhodophyta</taxon>
        <taxon>Bangiophyceae</taxon>
        <taxon>Bangiales</taxon>
        <taxon>Bangiaceae</taxon>
        <taxon>Pyropia</taxon>
    </lineage>
</organism>
<reference evidence="1" key="1">
    <citation type="submission" date="2019-11" db="EMBL/GenBank/DDBJ databases">
        <title>Nori genome reveals adaptations in red seaweeds to the harsh intertidal environment.</title>
        <authorList>
            <person name="Wang D."/>
            <person name="Mao Y."/>
        </authorList>
    </citation>
    <scope>NUCLEOTIDE SEQUENCE</scope>
    <source>
        <tissue evidence="1">Gametophyte</tissue>
    </source>
</reference>
<name>A0ACC3BWV2_PYRYE</name>
<accession>A0ACC3BWV2</accession>
<keyword evidence="2" id="KW-1185">Reference proteome</keyword>
<gene>
    <name evidence="1" type="ORF">I4F81_004593</name>
</gene>
<protein>
    <submittedName>
        <fullName evidence="1">Uncharacterized protein</fullName>
    </submittedName>
</protein>